<evidence type="ECO:0000259" key="2">
    <source>
        <dbReference type="Pfam" id="PF13309"/>
    </source>
</evidence>
<proteinExistence type="predicted"/>
<evidence type="ECO:0000259" key="1">
    <source>
        <dbReference type="Pfam" id="PF08348"/>
    </source>
</evidence>
<dbReference type="Pfam" id="PF13309">
    <property type="entry name" value="HTH_22"/>
    <property type="match status" value="1"/>
</dbReference>
<gene>
    <name evidence="3" type="ORF">RWA16_00305</name>
</gene>
<accession>A0ABZ0C416</accession>
<dbReference type="InterPro" id="IPR013559">
    <property type="entry name" value="YheO"/>
</dbReference>
<dbReference type="Pfam" id="PF08348">
    <property type="entry name" value="PAS_6"/>
    <property type="match status" value="1"/>
</dbReference>
<feature type="domain" description="YheO-like" evidence="1">
    <location>
        <begin position="27"/>
        <end position="140"/>
    </location>
</feature>
<keyword evidence="4" id="KW-1185">Reference proteome</keyword>
<dbReference type="InterPro" id="IPR039446">
    <property type="entry name" value="DauR-like"/>
</dbReference>
<dbReference type="PANTHER" id="PTHR35568">
    <property type="entry name" value="TRANSCRIPTIONAL REGULATOR DAUR"/>
    <property type="match status" value="1"/>
</dbReference>
<reference evidence="3 4" key="1">
    <citation type="submission" date="2023-09" db="EMBL/GenBank/DDBJ databases">
        <title>Genomic characteristic of L. casei group strains isolated from clinical sources.</title>
        <authorList>
            <person name="Jarocki P."/>
        </authorList>
    </citation>
    <scope>NUCLEOTIDE SEQUENCE [LARGE SCALE GENOMIC DNA]</scope>
    <source>
        <strain evidence="3 4">LMG 24099</strain>
    </source>
</reference>
<dbReference type="InterPro" id="IPR039445">
    <property type="entry name" value="DauR-like_HTH"/>
</dbReference>
<dbReference type="EMBL" id="CP136128">
    <property type="protein sequence ID" value="WNX29010.1"/>
    <property type="molecule type" value="Genomic_DNA"/>
</dbReference>
<sequence>MSQNLTPTNPGTAAVIKKGRISITPDSYRPFLKFLAHVLGPTTEIVMHAINPATDGYDSSIVFLANSISGRTMDSPATDFIAKVLHDKLYQHQDYVVHYQSTLMNGKKVNSASFFIKNQAGELIGMICINTDVSRFQQLATLEKLSEELLQAFQPELAPAADLLESTPPTENLFIQPEGAIRQVVIEQTGTPNPPIADLTRKEKIAIVRRLYEQHFFELKDAVAKTAAYLNMSTVSIYKYLQIIKQADKSTSYE</sequence>
<protein>
    <submittedName>
        <fullName evidence="3">PAS domain-containing protein</fullName>
    </submittedName>
</protein>
<dbReference type="RefSeq" id="WP_306387719.1">
    <property type="nucleotide sequence ID" value="NZ_CP017065.1"/>
</dbReference>
<feature type="domain" description="Transcriptional regulator DauR-like HTH" evidence="2">
    <location>
        <begin position="183"/>
        <end position="241"/>
    </location>
</feature>
<organism evidence="3 4">
    <name type="scientific">Lacticaseibacillus casei</name>
    <name type="common">Lactobacillus casei</name>
    <dbReference type="NCBI Taxonomy" id="1582"/>
    <lineage>
        <taxon>Bacteria</taxon>
        <taxon>Bacillati</taxon>
        <taxon>Bacillota</taxon>
        <taxon>Bacilli</taxon>
        <taxon>Lactobacillales</taxon>
        <taxon>Lactobacillaceae</taxon>
        <taxon>Lacticaseibacillus</taxon>
    </lineage>
</organism>
<name>A0ABZ0C416_LACCA</name>
<evidence type="ECO:0000313" key="4">
    <source>
        <dbReference type="Proteomes" id="UP001303564"/>
    </source>
</evidence>
<dbReference type="PANTHER" id="PTHR35568:SF1">
    <property type="entry name" value="TRANSCRIPTIONAL REGULATOR DAUR"/>
    <property type="match status" value="1"/>
</dbReference>
<dbReference type="Proteomes" id="UP001303564">
    <property type="component" value="Chromosome"/>
</dbReference>
<evidence type="ECO:0000313" key="3">
    <source>
        <dbReference type="EMBL" id="WNX29010.1"/>
    </source>
</evidence>